<name>A0A081CBX7_PSEA2</name>
<dbReference type="GO" id="GO:0005737">
    <property type="term" value="C:cytoplasm"/>
    <property type="evidence" value="ECO:0007669"/>
    <property type="project" value="TreeGrafter"/>
</dbReference>
<proteinExistence type="predicted"/>
<accession>A0A081CBX7</accession>
<dbReference type="OrthoDB" id="10268011at2759"/>
<dbReference type="AlphaFoldDB" id="A0A081CBX7"/>
<dbReference type="GeneID" id="26303262"/>
<reference evidence="2" key="1">
    <citation type="journal article" date="2014" name="Genome Announc.">
        <title>Draft Genome Sequence of the Yeast Pseudozyma antarctica Type Strain JCM10317, a Producer of the Glycolipid Biosurfactants, Mannosylerythritol Lipids.</title>
        <authorList>
            <person name="Saika A."/>
            <person name="Koike H."/>
            <person name="Hori T."/>
            <person name="Fukuoka T."/>
            <person name="Sato S."/>
            <person name="Habe H."/>
            <person name="Kitamoto D."/>
            <person name="Morita T."/>
        </authorList>
    </citation>
    <scope>NUCLEOTIDE SEQUENCE [LARGE SCALE GENOMIC DNA]</scope>
    <source>
        <strain evidence="2">JCM 10317</strain>
    </source>
</reference>
<evidence type="ECO:0000313" key="1">
    <source>
        <dbReference type="EMBL" id="GAK64173.1"/>
    </source>
</evidence>
<dbReference type="GO" id="GO:0006396">
    <property type="term" value="P:RNA processing"/>
    <property type="evidence" value="ECO:0007669"/>
    <property type="project" value="InterPro"/>
</dbReference>
<gene>
    <name evidence="1" type="ORF">PAN0_004d2383</name>
</gene>
<dbReference type="RefSeq" id="XP_014657813.1">
    <property type="nucleotide sequence ID" value="XM_014802327.1"/>
</dbReference>
<dbReference type="PANTHER" id="PTHR10910:SF62">
    <property type="entry name" value="AT07585P-RELATED"/>
    <property type="match status" value="1"/>
</dbReference>
<organism evidence="1 2">
    <name type="scientific">Pseudozyma antarctica</name>
    <name type="common">Yeast</name>
    <name type="synonym">Candida antarctica</name>
    <dbReference type="NCBI Taxonomy" id="84753"/>
    <lineage>
        <taxon>Eukaryota</taxon>
        <taxon>Fungi</taxon>
        <taxon>Dikarya</taxon>
        <taxon>Basidiomycota</taxon>
        <taxon>Ustilaginomycotina</taxon>
        <taxon>Ustilaginomycetes</taxon>
        <taxon>Ustilaginales</taxon>
        <taxon>Ustilaginaceae</taxon>
        <taxon>Moesziomyces</taxon>
    </lineage>
</organism>
<dbReference type="GO" id="GO:0008251">
    <property type="term" value="F:tRNA-specific adenosine deaminase activity"/>
    <property type="evidence" value="ECO:0007669"/>
    <property type="project" value="TreeGrafter"/>
</dbReference>
<dbReference type="HOGENOM" id="CLU_005382_5_0_1"/>
<dbReference type="PANTHER" id="PTHR10910">
    <property type="entry name" value="EUKARYOTE SPECIFIC DSRNA BINDING PROTEIN"/>
    <property type="match status" value="1"/>
</dbReference>
<dbReference type="PROSITE" id="PS50141">
    <property type="entry name" value="A_DEAMIN_EDITASE"/>
    <property type="match status" value="1"/>
</dbReference>
<dbReference type="GO" id="GO:0006382">
    <property type="term" value="P:adenosine to inosine editing"/>
    <property type="evidence" value="ECO:0007669"/>
    <property type="project" value="TreeGrafter"/>
</dbReference>
<evidence type="ECO:0000313" key="2">
    <source>
        <dbReference type="Proteomes" id="UP000053758"/>
    </source>
</evidence>
<dbReference type="SMART" id="SM00552">
    <property type="entry name" value="ADEAMc"/>
    <property type="match status" value="1"/>
</dbReference>
<dbReference type="GO" id="GO:0003725">
    <property type="term" value="F:double-stranded RNA binding"/>
    <property type="evidence" value="ECO:0007669"/>
    <property type="project" value="TreeGrafter"/>
</dbReference>
<protein>
    <submittedName>
        <fullName evidence="1">tRNA-specific adenosine deaminase 1-like</fullName>
    </submittedName>
</protein>
<dbReference type="GO" id="GO:0003726">
    <property type="term" value="F:double-stranded RNA adenosine deaminase activity"/>
    <property type="evidence" value="ECO:0007669"/>
    <property type="project" value="TreeGrafter"/>
</dbReference>
<dbReference type="InterPro" id="IPR002466">
    <property type="entry name" value="A_deamin"/>
</dbReference>
<dbReference type="EMBL" id="DF830071">
    <property type="protein sequence ID" value="GAK64173.1"/>
    <property type="molecule type" value="Genomic_DNA"/>
</dbReference>
<keyword evidence="2" id="KW-1185">Reference proteome</keyword>
<sequence>MSTEAATADVDAVDHEQLASLALATYLGLPPRGAKPGIKSNGRLEWTVLAAFALSFPSTDGSKSREYTLISLATGLRCLPYASMPVHGDVLHDQHAEVLSRRAARLWLLHRLEQELASPGGVANALFEPEPSDALDGNQRWRLRSDVRCHLYVSTLPCGAASNRLLEFQRAAQDAAAQKPGASTPDELLGTYLSATTNGLMTSSSRSGAADVVRGRASSTQQPGTSASLRTKPGRPDAPPSICMSCSDKLALWNVPGVGIQGALLSALIAPVHISSVTIADHPLRYIFPPSHPDAEARLGQLKLVLADDCKRALDRAIRGRCSIEVGWSGAVFPDSKEAKLQTSSAEAGPESCVNSIVHIPDPTGKGKGKKAKTENLAAGTKMGAPTKRAAEQPLKPAARSGVCRLSYFAAVIATMQAIGRSVPDAVVYADAKQGCLGGGAKMYRQAKDTVLGPRDTAQQTVDSFLERATRATAINMPAPASDEALHPSADAPPLHGWLRSPAHLAHFDLSGHRTPQA</sequence>
<dbReference type="GO" id="GO:0005730">
    <property type="term" value="C:nucleolus"/>
    <property type="evidence" value="ECO:0007669"/>
    <property type="project" value="TreeGrafter"/>
</dbReference>
<dbReference type="Pfam" id="PF02137">
    <property type="entry name" value="A_deamin"/>
    <property type="match status" value="1"/>
</dbReference>
<dbReference type="Proteomes" id="UP000053758">
    <property type="component" value="Unassembled WGS sequence"/>
</dbReference>